<evidence type="ECO:0000313" key="3">
    <source>
        <dbReference type="Proteomes" id="UP001465976"/>
    </source>
</evidence>
<proteinExistence type="predicted"/>
<sequence length="562" mass="63330">MAPSASDQKHKNAHSVHDYVAELALIEAEISRLEARRLELKSLIDNHKVLSTSTSPSPQPRSLPEDVWAEIFLHCIPVDPPPSPNKAEPPLLFTTISRSWREIALNTPHLWRSMTILLPPLPGTHLFAPVKECYRRMVNQRISGIRSWLDRSGSLLPLTLAIRDLPICGEMDPRHPAHAHCETFRDYMGIVFSYAGRLSRVKIDSRSLHSYQISPYGIGCDSSSTQLTLLGDLEMSFGYWDRVTDLHRKLIACSSLRTLKLGFTSRILGGLPVHWRSLLRLELRPRDRFNLVSWSEILPILAQCCRLQSLITGVGPGRSGDVSDLSRIITSLQTPIHLPDLCSLSLDVDIGDGEAARLALNTLLMPSLIELSIRCVGRIWLRRETPDMPIEHHIISDLIARSNARPVSLCLRLPIPGISIIDLLGSIPTLAHLELEEMREYRDFGADLFTISEALLGALSPNLSPLSPPSVCPNLEHLSLTFFRWKRHTRTIISSFARTWKTAIASGDPELGRLKSVTVKWADIQPVRQPIDNILDKDPDLLLDWTPVWNYVERDRGILWRL</sequence>
<dbReference type="Proteomes" id="UP001465976">
    <property type="component" value="Unassembled WGS sequence"/>
</dbReference>
<comment type="caution">
    <text evidence="2">The sequence shown here is derived from an EMBL/GenBank/DDBJ whole genome shotgun (WGS) entry which is preliminary data.</text>
</comment>
<reference evidence="2 3" key="1">
    <citation type="submission" date="2024-02" db="EMBL/GenBank/DDBJ databases">
        <title>A draft genome for the cacao thread blight pathogen Marasmius crinis-equi.</title>
        <authorList>
            <person name="Cohen S.P."/>
            <person name="Baruah I.K."/>
            <person name="Amoako-Attah I."/>
            <person name="Bukari Y."/>
            <person name="Meinhardt L.W."/>
            <person name="Bailey B.A."/>
        </authorList>
    </citation>
    <scope>NUCLEOTIDE SEQUENCE [LARGE SCALE GENOMIC DNA]</scope>
    <source>
        <strain evidence="2 3">GH-76</strain>
    </source>
</reference>
<evidence type="ECO:0000313" key="2">
    <source>
        <dbReference type="EMBL" id="KAL0573226.1"/>
    </source>
</evidence>
<keyword evidence="1" id="KW-0175">Coiled coil</keyword>
<organism evidence="2 3">
    <name type="scientific">Marasmius crinis-equi</name>
    <dbReference type="NCBI Taxonomy" id="585013"/>
    <lineage>
        <taxon>Eukaryota</taxon>
        <taxon>Fungi</taxon>
        <taxon>Dikarya</taxon>
        <taxon>Basidiomycota</taxon>
        <taxon>Agaricomycotina</taxon>
        <taxon>Agaricomycetes</taxon>
        <taxon>Agaricomycetidae</taxon>
        <taxon>Agaricales</taxon>
        <taxon>Marasmiineae</taxon>
        <taxon>Marasmiaceae</taxon>
        <taxon>Marasmius</taxon>
    </lineage>
</organism>
<keyword evidence="3" id="KW-1185">Reference proteome</keyword>
<name>A0ABR3FD43_9AGAR</name>
<accession>A0ABR3FD43</accession>
<protein>
    <recommendedName>
        <fullName evidence="4">F-box domain-containing protein</fullName>
    </recommendedName>
</protein>
<dbReference type="EMBL" id="JBAHYK010000527">
    <property type="protein sequence ID" value="KAL0573226.1"/>
    <property type="molecule type" value="Genomic_DNA"/>
</dbReference>
<gene>
    <name evidence="2" type="ORF">V5O48_008730</name>
</gene>
<evidence type="ECO:0008006" key="4">
    <source>
        <dbReference type="Google" id="ProtNLM"/>
    </source>
</evidence>
<feature type="coiled-coil region" evidence="1">
    <location>
        <begin position="16"/>
        <end position="43"/>
    </location>
</feature>
<evidence type="ECO:0000256" key="1">
    <source>
        <dbReference type="SAM" id="Coils"/>
    </source>
</evidence>